<sequence length="112" mass="12277">MQSAAVGEVHADAGERHVSVCVVFLLMFVGTTVWVRGAFAVPFDWRFGEAGAATRSRERLLCNQSRSRIRGGRAAKQLTTMILPGVIPVPSLDSHRQTGKPWYTLIEPSPLT</sequence>
<dbReference type="EMBL" id="MU006701">
    <property type="protein sequence ID" value="KAF2633379.1"/>
    <property type="molecule type" value="Genomic_DNA"/>
</dbReference>
<accession>A0ACB6SH78</accession>
<proteinExistence type="predicted"/>
<comment type="caution">
    <text evidence="1">The sequence shown here is derived from an EMBL/GenBank/DDBJ whole genome shotgun (WGS) entry which is preliminary data.</text>
</comment>
<protein>
    <submittedName>
        <fullName evidence="1">Uncharacterized protein</fullName>
    </submittedName>
</protein>
<name>A0ACB6SH78_9PLEO</name>
<reference evidence="1" key="1">
    <citation type="journal article" date="2020" name="Stud. Mycol.">
        <title>101 Dothideomycetes genomes: a test case for predicting lifestyles and emergence of pathogens.</title>
        <authorList>
            <person name="Haridas S."/>
            <person name="Albert R."/>
            <person name="Binder M."/>
            <person name="Bloem J."/>
            <person name="Labutti K."/>
            <person name="Salamov A."/>
            <person name="Andreopoulos B."/>
            <person name="Baker S."/>
            <person name="Barry K."/>
            <person name="Bills G."/>
            <person name="Bluhm B."/>
            <person name="Cannon C."/>
            <person name="Castanera R."/>
            <person name="Culley D."/>
            <person name="Daum C."/>
            <person name="Ezra D."/>
            <person name="Gonzalez J."/>
            <person name="Henrissat B."/>
            <person name="Kuo A."/>
            <person name="Liang C."/>
            <person name="Lipzen A."/>
            <person name="Lutzoni F."/>
            <person name="Magnuson J."/>
            <person name="Mondo S."/>
            <person name="Nolan M."/>
            <person name="Ohm R."/>
            <person name="Pangilinan J."/>
            <person name="Park H.-J."/>
            <person name="Ramirez L."/>
            <person name="Alfaro M."/>
            <person name="Sun H."/>
            <person name="Tritt A."/>
            <person name="Yoshinaga Y."/>
            <person name="Zwiers L.-H."/>
            <person name="Turgeon B."/>
            <person name="Goodwin S."/>
            <person name="Spatafora J."/>
            <person name="Crous P."/>
            <person name="Grigoriev I."/>
        </authorList>
    </citation>
    <scope>NUCLEOTIDE SEQUENCE</scope>
    <source>
        <strain evidence="1">CBS 525.71</strain>
    </source>
</reference>
<dbReference type="Proteomes" id="UP000799754">
    <property type="component" value="Unassembled WGS sequence"/>
</dbReference>
<gene>
    <name evidence="1" type="ORF">BU25DRAFT_4643</name>
</gene>
<organism evidence="1 2">
    <name type="scientific">Macroventuria anomochaeta</name>
    <dbReference type="NCBI Taxonomy" id="301207"/>
    <lineage>
        <taxon>Eukaryota</taxon>
        <taxon>Fungi</taxon>
        <taxon>Dikarya</taxon>
        <taxon>Ascomycota</taxon>
        <taxon>Pezizomycotina</taxon>
        <taxon>Dothideomycetes</taxon>
        <taxon>Pleosporomycetidae</taxon>
        <taxon>Pleosporales</taxon>
        <taxon>Pleosporineae</taxon>
        <taxon>Didymellaceae</taxon>
        <taxon>Macroventuria</taxon>
    </lineage>
</organism>
<evidence type="ECO:0000313" key="2">
    <source>
        <dbReference type="Proteomes" id="UP000799754"/>
    </source>
</evidence>
<keyword evidence="2" id="KW-1185">Reference proteome</keyword>
<evidence type="ECO:0000313" key="1">
    <source>
        <dbReference type="EMBL" id="KAF2633379.1"/>
    </source>
</evidence>